<protein>
    <submittedName>
        <fullName evidence="1">Uncharacterized protein</fullName>
    </submittedName>
</protein>
<name>X1E3K7_9ZZZZ</name>
<comment type="caution">
    <text evidence="1">The sequence shown here is derived from an EMBL/GenBank/DDBJ whole genome shotgun (WGS) entry which is preliminary data.</text>
</comment>
<sequence length="79" mass="8906">MAGETNLFLNNVLSMLLKRILVPSDYHEQVRAVKTMQKDDLTGLVDSLTDFAVDCATVDFRIETDNAKFTKILKTGQKE</sequence>
<reference evidence="1" key="1">
    <citation type="journal article" date="2014" name="Front. Microbiol.">
        <title>High frequency of phylogenetically diverse reductive dehalogenase-homologous genes in deep subseafloor sedimentary metagenomes.</title>
        <authorList>
            <person name="Kawai M."/>
            <person name="Futagami T."/>
            <person name="Toyoda A."/>
            <person name="Takaki Y."/>
            <person name="Nishi S."/>
            <person name="Hori S."/>
            <person name="Arai W."/>
            <person name="Tsubouchi T."/>
            <person name="Morono Y."/>
            <person name="Uchiyama I."/>
            <person name="Ito T."/>
            <person name="Fujiyama A."/>
            <person name="Inagaki F."/>
            <person name="Takami H."/>
        </authorList>
    </citation>
    <scope>NUCLEOTIDE SEQUENCE</scope>
    <source>
        <strain evidence="1">Expedition CK06-06</strain>
    </source>
</reference>
<organism evidence="1">
    <name type="scientific">marine sediment metagenome</name>
    <dbReference type="NCBI Taxonomy" id="412755"/>
    <lineage>
        <taxon>unclassified sequences</taxon>
        <taxon>metagenomes</taxon>
        <taxon>ecological metagenomes</taxon>
    </lineage>
</organism>
<proteinExistence type="predicted"/>
<dbReference type="EMBL" id="BART01031198">
    <property type="protein sequence ID" value="GAH11774.1"/>
    <property type="molecule type" value="Genomic_DNA"/>
</dbReference>
<accession>X1E3K7</accession>
<dbReference type="AlphaFoldDB" id="X1E3K7"/>
<gene>
    <name evidence="1" type="ORF">S01H4_54246</name>
</gene>
<evidence type="ECO:0000313" key="1">
    <source>
        <dbReference type="EMBL" id="GAH11774.1"/>
    </source>
</evidence>